<dbReference type="InterPro" id="IPR000504">
    <property type="entry name" value="RRM_dom"/>
</dbReference>
<dbReference type="Pfam" id="PF00076">
    <property type="entry name" value="RRM_1"/>
    <property type="match status" value="1"/>
</dbReference>
<evidence type="ECO:0000256" key="3">
    <source>
        <dbReference type="SAM" id="MobiDB-lite"/>
    </source>
</evidence>
<gene>
    <name evidence="5" type="ORF">GQ55_2G050900</name>
</gene>
<protein>
    <recommendedName>
        <fullName evidence="4">RRM domain-containing protein</fullName>
    </recommendedName>
</protein>
<dbReference type="SUPFAM" id="SSF54928">
    <property type="entry name" value="RNA-binding domain, RBD"/>
    <property type="match status" value="1"/>
</dbReference>
<evidence type="ECO:0000313" key="5">
    <source>
        <dbReference type="EMBL" id="PUZ68710.1"/>
    </source>
</evidence>
<organism evidence="5 6">
    <name type="scientific">Panicum hallii var. hallii</name>
    <dbReference type="NCBI Taxonomy" id="1504633"/>
    <lineage>
        <taxon>Eukaryota</taxon>
        <taxon>Viridiplantae</taxon>
        <taxon>Streptophyta</taxon>
        <taxon>Embryophyta</taxon>
        <taxon>Tracheophyta</taxon>
        <taxon>Spermatophyta</taxon>
        <taxon>Magnoliopsida</taxon>
        <taxon>Liliopsida</taxon>
        <taxon>Poales</taxon>
        <taxon>Poaceae</taxon>
        <taxon>PACMAD clade</taxon>
        <taxon>Panicoideae</taxon>
        <taxon>Panicodae</taxon>
        <taxon>Paniceae</taxon>
        <taxon>Panicinae</taxon>
        <taxon>Panicum</taxon>
        <taxon>Panicum sect. Panicum</taxon>
    </lineage>
</organism>
<evidence type="ECO:0000256" key="2">
    <source>
        <dbReference type="PROSITE-ProRule" id="PRU00176"/>
    </source>
</evidence>
<sequence>MQRSPEDVVAPPAPAPPLDDEGELRRAEAKGFQLFLGNLGAEVDEAFLAGVFSRFASYVPGSARVRREPDGTTRCYGYVTFSERRDAAAAVAELDGRLVGTGRVRLSCCHLRGAEARRLPTAQLRERCEVRRRLIQERVRRLEEEKRRRVALSS</sequence>
<dbReference type="InterPro" id="IPR050825">
    <property type="entry name" value="RBM42_RBP45_47-like"/>
</dbReference>
<dbReference type="Proteomes" id="UP000244336">
    <property type="component" value="Chromosome 2"/>
</dbReference>
<reference evidence="5 6" key="1">
    <citation type="submission" date="2018-04" db="EMBL/GenBank/DDBJ databases">
        <title>WGS assembly of Panicum hallii var. hallii HAL2.</title>
        <authorList>
            <person name="Lovell J."/>
            <person name="Jenkins J."/>
            <person name="Lowry D."/>
            <person name="Mamidi S."/>
            <person name="Sreedasyam A."/>
            <person name="Weng X."/>
            <person name="Barry K."/>
            <person name="Bonette J."/>
            <person name="Campitelli B."/>
            <person name="Daum C."/>
            <person name="Gordon S."/>
            <person name="Gould B."/>
            <person name="Lipzen A."/>
            <person name="MacQueen A."/>
            <person name="Palacio-Mejia J."/>
            <person name="Plott C."/>
            <person name="Shakirov E."/>
            <person name="Shu S."/>
            <person name="Yoshinaga Y."/>
            <person name="Zane M."/>
            <person name="Rokhsar D."/>
            <person name="Grimwood J."/>
            <person name="Schmutz J."/>
            <person name="Juenger T."/>
        </authorList>
    </citation>
    <scope>NUCLEOTIDE SEQUENCE [LARGE SCALE GENOMIC DNA]</scope>
    <source>
        <strain evidence="6">cv. HAL2</strain>
    </source>
</reference>
<feature type="domain" description="RRM" evidence="4">
    <location>
        <begin position="32"/>
        <end position="103"/>
    </location>
</feature>
<dbReference type="PANTHER" id="PTHR47640:SF11">
    <property type="entry name" value="RNA-BINDING PROTEIN 42"/>
    <property type="match status" value="1"/>
</dbReference>
<dbReference type="Gramene" id="PUZ68710">
    <property type="protein sequence ID" value="PUZ68710"/>
    <property type="gene ID" value="GQ55_2G050900"/>
</dbReference>
<dbReference type="InterPro" id="IPR035979">
    <property type="entry name" value="RBD_domain_sf"/>
</dbReference>
<dbReference type="PROSITE" id="PS50102">
    <property type="entry name" value="RRM"/>
    <property type="match status" value="1"/>
</dbReference>
<dbReference type="STRING" id="1504633.A0A2T7ELN1"/>
<keyword evidence="6" id="KW-1185">Reference proteome</keyword>
<dbReference type="SMART" id="SM00360">
    <property type="entry name" value="RRM"/>
    <property type="match status" value="1"/>
</dbReference>
<evidence type="ECO:0000259" key="4">
    <source>
        <dbReference type="PROSITE" id="PS50102"/>
    </source>
</evidence>
<accession>A0A2T7ELN1</accession>
<feature type="region of interest" description="Disordered" evidence="3">
    <location>
        <begin position="1"/>
        <end position="22"/>
    </location>
</feature>
<evidence type="ECO:0000256" key="1">
    <source>
        <dbReference type="ARBA" id="ARBA00022884"/>
    </source>
</evidence>
<dbReference type="PANTHER" id="PTHR47640">
    <property type="entry name" value="TRNA SELENOCYSTEINE 1-ASSOCIATED PROTEIN 1-RELATED-RELATED"/>
    <property type="match status" value="1"/>
</dbReference>
<dbReference type="OrthoDB" id="439808at2759"/>
<dbReference type="EMBL" id="CM009750">
    <property type="protein sequence ID" value="PUZ68710.1"/>
    <property type="molecule type" value="Genomic_DNA"/>
</dbReference>
<evidence type="ECO:0000313" key="6">
    <source>
        <dbReference type="Proteomes" id="UP000244336"/>
    </source>
</evidence>
<dbReference type="InterPro" id="IPR012677">
    <property type="entry name" value="Nucleotide-bd_a/b_plait_sf"/>
</dbReference>
<dbReference type="AlphaFoldDB" id="A0A2T7ELN1"/>
<keyword evidence="1 2" id="KW-0694">RNA-binding</keyword>
<proteinExistence type="predicted"/>
<dbReference type="Gene3D" id="3.30.70.330">
    <property type="match status" value="1"/>
</dbReference>
<name>A0A2T7ELN1_9POAL</name>
<dbReference type="GO" id="GO:0003729">
    <property type="term" value="F:mRNA binding"/>
    <property type="evidence" value="ECO:0007669"/>
    <property type="project" value="InterPro"/>
</dbReference>